<dbReference type="Gene3D" id="2.40.30.10">
    <property type="entry name" value="Translation factors"/>
    <property type="match status" value="1"/>
</dbReference>
<dbReference type="EMBL" id="JABAIV010000001">
    <property type="protein sequence ID" value="NNG22302.1"/>
    <property type="molecule type" value="Genomic_DNA"/>
</dbReference>
<proteinExistence type="predicted"/>
<dbReference type="CDD" id="cd06200">
    <property type="entry name" value="SiR_like1"/>
    <property type="match status" value="1"/>
</dbReference>
<feature type="domain" description="Flavodoxin-like" evidence="6">
    <location>
        <begin position="47"/>
        <end position="184"/>
    </location>
</feature>
<evidence type="ECO:0000256" key="3">
    <source>
        <dbReference type="ARBA" id="ARBA00022982"/>
    </source>
</evidence>
<feature type="domain" description="FAD-binding FR-type" evidence="7">
    <location>
        <begin position="198"/>
        <end position="310"/>
    </location>
</feature>
<dbReference type="InterPro" id="IPR001433">
    <property type="entry name" value="OxRdtase_FAD/NAD-bd"/>
</dbReference>
<dbReference type="SUPFAM" id="SSF52218">
    <property type="entry name" value="Flavoproteins"/>
    <property type="match status" value="1"/>
</dbReference>
<dbReference type="PROSITE" id="PS51384">
    <property type="entry name" value="FAD_FR"/>
    <property type="match status" value="1"/>
</dbReference>
<evidence type="ECO:0000256" key="4">
    <source>
        <dbReference type="ARBA" id="ARBA00023797"/>
    </source>
</evidence>
<keyword evidence="5" id="KW-0472">Membrane</keyword>
<dbReference type="Gene3D" id="3.40.50.360">
    <property type="match status" value="1"/>
</dbReference>
<accession>A0A7Y2NY11</accession>
<dbReference type="SUPFAM" id="SSF63380">
    <property type="entry name" value="Riboflavin synthase domain-like"/>
    <property type="match status" value="1"/>
</dbReference>
<keyword evidence="2" id="KW-0288">FMN</keyword>
<evidence type="ECO:0000256" key="1">
    <source>
        <dbReference type="ARBA" id="ARBA00022630"/>
    </source>
</evidence>
<dbReference type="PANTHER" id="PTHR19384">
    <property type="entry name" value="NITRIC OXIDE SYNTHASE-RELATED"/>
    <property type="match status" value="1"/>
</dbReference>
<dbReference type="InterPro" id="IPR008254">
    <property type="entry name" value="Flavodoxin/NO_synth"/>
</dbReference>
<dbReference type="InterPro" id="IPR001094">
    <property type="entry name" value="Flavdoxin-like"/>
</dbReference>
<keyword evidence="1" id="KW-0285">Flavoprotein</keyword>
<dbReference type="InterPro" id="IPR017927">
    <property type="entry name" value="FAD-bd_FR_type"/>
</dbReference>
<dbReference type="GO" id="GO:0010181">
    <property type="term" value="F:FMN binding"/>
    <property type="evidence" value="ECO:0007669"/>
    <property type="project" value="InterPro"/>
</dbReference>
<reference evidence="8 9" key="1">
    <citation type="submission" date="2020-04" db="EMBL/GenBank/DDBJ databases">
        <title>Massilia sp. nov., a cold adapted bacteria isolated from Arctic soil.</title>
        <authorList>
            <person name="Son J."/>
            <person name="Ka J.-O."/>
        </authorList>
    </citation>
    <scope>NUCLEOTIDE SEQUENCE [LARGE SCALE GENOMIC DNA]</scope>
    <source>
        <strain evidence="8 9">ML15P13</strain>
    </source>
</reference>
<dbReference type="Pfam" id="PF00258">
    <property type="entry name" value="Flavodoxin_1"/>
    <property type="match status" value="1"/>
</dbReference>
<protein>
    <recommendedName>
        <fullName evidence="4">NADPH--hemoprotein reductase</fullName>
        <ecNumber evidence="4">1.6.2.4</ecNumber>
    </recommendedName>
</protein>
<dbReference type="GO" id="GO:0005829">
    <property type="term" value="C:cytosol"/>
    <property type="evidence" value="ECO:0007669"/>
    <property type="project" value="TreeGrafter"/>
</dbReference>
<evidence type="ECO:0000256" key="2">
    <source>
        <dbReference type="ARBA" id="ARBA00022643"/>
    </source>
</evidence>
<keyword evidence="9" id="KW-1185">Reference proteome</keyword>
<keyword evidence="5" id="KW-0812">Transmembrane</keyword>
<dbReference type="GO" id="GO:0003958">
    <property type="term" value="F:NADPH-hemoprotein reductase activity"/>
    <property type="evidence" value="ECO:0007669"/>
    <property type="project" value="UniProtKB-EC"/>
</dbReference>
<dbReference type="PRINTS" id="PR00371">
    <property type="entry name" value="FPNCR"/>
</dbReference>
<evidence type="ECO:0000313" key="9">
    <source>
        <dbReference type="Proteomes" id="UP000533905"/>
    </source>
</evidence>
<evidence type="ECO:0000259" key="6">
    <source>
        <dbReference type="PROSITE" id="PS50902"/>
    </source>
</evidence>
<gene>
    <name evidence="8" type="ORF">HGB41_04725</name>
</gene>
<dbReference type="Pfam" id="PF00175">
    <property type="entry name" value="NAD_binding_1"/>
    <property type="match status" value="1"/>
</dbReference>
<dbReference type="Gene3D" id="3.40.50.80">
    <property type="entry name" value="Nucleotide-binding domain of ferredoxin-NADP reductase (FNR) module"/>
    <property type="match status" value="1"/>
</dbReference>
<dbReference type="GO" id="GO:0050660">
    <property type="term" value="F:flavin adenine dinucleotide binding"/>
    <property type="evidence" value="ECO:0007669"/>
    <property type="project" value="TreeGrafter"/>
</dbReference>
<keyword evidence="3" id="KW-0249">Electron transport</keyword>
<dbReference type="EC" id="1.6.2.4" evidence="4"/>
<sequence length="450" mass="48020">MMTIDPIRWGSALALFATYLGMCLAIWRARDARRIGRKLGQAGTADWLVVHASQTGSAEYLAERTAALLSTGGLLARSVCMSELGFDALASSGRILFIASTYGEGDAPDSGARFSSITMAAAPELSHLHYAVLALGDSTYKNYCGFGRALDGWLAAHGATALFERVDVDRGDDAALAEWQHQVSRLAGTSDAPDWEAPAYGDWRIAGRTLANPGSAGAPLYRIALVPVDGALPAWEAGDLAQVSAPGDPEHPREYSIASLPSEGHLALLVRLQRREDGSLGAASGWLCDGAAMNDLVRLRIRAHQRFRLNGNAARPLVAIGNGSGLAGLRALLKSRIDAGKGDNWLLFGERNAAHDFLCREELQGWLASGSLARLDLAFSRDQATARYVQHLVRGQADELRGWIARGAAIYVCGSLQGMAGGVHEALVEVLGAEALEALTAEGRYRRDVY</sequence>
<keyword evidence="3" id="KW-0813">Transport</keyword>
<evidence type="ECO:0000313" key="8">
    <source>
        <dbReference type="EMBL" id="NNG22302.1"/>
    </source>
</evidence>
<dbReference type="InterPro" id="IPR039261">
    <property type="entry name" value="FNR_nucleotide-bd"/>
</dbReference>
<dbReference type="InterPro" id="IPR001709">
    <property type="entry name" value="Flavoprot_Pyr_Nucl_cyt_Rdtase"/>
</dbReference>
<dbReference type="PANTHER" id="PTHR19384:SF17">
    <property type="entry name" value="NADPH--CYTOCHROME P450 REDUCTASE"/>
    <property type="match status" value="1"/>
</dbReference>
<dbReference type="InterPro" id="IPR017938">
    <property type="entry name" value="Riboflavin_synthase-like_b-brl"/>
</dbReference>
<name>A0A7Y2NY11_9BURK</name>
<organism evidence="8 9">
    <name type="scientific">Telluria aromaticivorans</name>
    <dbReference type="NCBI Taxonomy" id="2725995"/>
    <lineage>
        <taxon>Bacteria</taxon>
        <taxon>Pseudomonadati</taxon>
        <taxon>Pseudomonadota</taxon>
        <taxon>Betaproteobacteria</taxon>
        <taxon>Burkholderiales</taxon>
        <taxon>Oxalobacteraceae</taxon>
        <taxon>Telluria group</taxon>
        <taxon>Telluria</taxon>
    </lineage>
</organism>
<dbReference type="Proteomes" id="UP000533905">
    <property type="component" value="Unassembled WGS sequence"/>
</dbReference>
<dbReference type="SUPFAM" id="SSF52343">
    <property type="entry name" value="Ferredoxin reductase-like, C-terminal NADP-linked domain"/>
    <property type="match status" value="1"/>
</dbReference>
<dbReference type="InterPro" id="IPR029039">
    <property type="entry name" value="Flavoprotein-like_sf"/>
</dbReference>
<keyword evidence="5" id="KW-1133">Transmembrane helix</keyword>
<dbReference type="PRINTS" id="PR00369">
    <property type="entry name" value="FLAVODOXIN"/>
</dbReference>
<comment type="caution">
    <text evidence="8">The sequence shown here is derived from an EMBL/GenBank/DDBJ whole genome shotgun (WGS) entry which is preliminary data.</text>
</comment>
<dbReference type="RefSeq" id="WP_171081528.1">
    <property type="nucleotide sequence ID" value="NZ_JABAIV010000001.1"/>
</dbReference>
<dbReference type="AlphaFoldDB" id="A0A7Y2NY11"/>
<dbReference type="PROSITE" id="PS50902">
    <property type="entry name" value="FLAVODOXIN_LIKE"/>
    <property type="match status" value="1"/>
</dbReference>
<evidence type="ECO:0000259" key="7">
    <source>
        <dbReference type="PROSITE" id="PS51384"/>
    </source>
</evidence>
<evidence type="ECO:0000256" key="5">
    <source>
        <dbReference type="SAM" id="Phobius"/>
    </source>
</evidence>
<feature type="transmembrane region" description="Helical" evidence="5">
    <location>
        <begin position="6"/>
        <end position="27"/>
    </location>
</feature>